<gene>
    <name evidence="4 5 6" type="primary">LOC101586806</name>
</gene>
<keyword evidence="3" id="KW-1185">Reference proteome</keyword>
<evidence type="ECO:0000313" key="5">
    <source>
        <dbReference type="RefSeq" id="XP_023574686.1"/>
    </source>
</evidence>
<dbReference type="GO" id="GO:0042157">
    <property type="term" value="P:lipoprotein metabolic process"/>
    <property type="evidence" value="ECO:0007669"/>
    <property type="project" value="InterPro"/>
</dbReference>
<dbReference type="GO" id="GO:0016020">
    <property type="term" value="C:membrane"/>
    <property type="evidence" value="ECO:0007669"/>
    <property type="project" value="TreeGrafter"/>
</dbReference>
<protein>
    <submittedName>
        <fullName evidence="4 5">Apolipoprotein L2-like</fullName>
    </submittedName>
</protein>
<dbReference type="GO" id="GO:0008289">
    <property type="term" value="F:lipid binding"/>
    <property type="evidence" value="ECO:0007669"/>
    <property type="project" value="InterPro"/>
</dbReference>
<evidence type="ECO:0000256" key="2">
    <source>
        <dbReference type="SAM" id="Coils"/>
    </source>
</evidence>
<accession>A0A6P6ERF2</accession>
<dbReference type="GO" id="GO:0006869">
    <property type="term" value="P:lipid transport"/>
    <property type="evidence" value="ECO:0007669"/>
    <property type="project" value="InterPro"/>
</dbReference>
<organism evidence="3 6">
    <name type="scientific">Octodon degus</name>
    <name type="common">Degu</name>
    <name type="synonym">Sciurus degus</name>
    <dbReference type="NCBI Taxonomy" id="10160"/>
    <lineage>
        <taxon>Eukaryota</taxon>
        <taxon>Metazoa</taxon>
        <taxon>Chordata</taxon>
        <taxon>Craniata</taxon>
        <taxon>Vertebrata</taxon>
        <taxon>Euteleostomi</taxon>
        <taxon>Mammalia</taxon>
        <taxon>Eutheria</taxon>
        <taxon>Euarchontoglires</taxon>
        <taxon>Glires</taxon>
        <taxon>Rodentia</taxon>
        <taxon>Hystricomorpha</taxon>
        <taxon>Octodontidae</taxon>
        <taxon>Octodon</taxon>
    </lineage>
</organism>
<dbReference type="PANTHER" id="PTHR14096:SF27">
    <property type="entry name" value="APOLIPOPROTEIN L2"/>
    <property type="match status" value="1"/>
</dbReference>
<reference evidence="4 5" key="1">
    <citation type="submission" date="2025-04" db="UniProtKB">
        <authorList>
            <consortium name="RefSeq"/>
        </authorList>
    </citation>
    <scope>IDENTIFICATION</scope>
</reference>
<evidence type="ECO:0000313" key="6">
    <source>
        <dbReference type="RefSeq" id="XP_023574687.1"/>
    </source>
</evidence>
<comment type="similarity">
    <text evidence="1">Belongs to the apolipoprotein L family.</text>
</comment>
<evidence type="ECO:0000313" key="3">
    <source>
        <dbReference type="Proteomes" id="UP000515203"/>
    </source>
</evidence>
<dbReference type="Proteomes" id="UP000515203">
    <property type="component" value="Unplaced"/>
</dbReference>
<evidence type="ECO:0000313" key="4">
    <source>
        <dbReference type="RefSeq" id="XP_023574685.1"/>
    </source>
</evidence>
<name>A0A6P6ERF2_OCTDE</name>
<dbReference type="RefSeq" id="XP_023574686.1">
    <property type="nucleotide sequence ID" value="XM_023718918.1"/>
</dbReference>
<proteinExistence type="inferred from homology"/>
<dbReference type="GeneID" id="101586806"/>
<dbReference type="RefSeq" id="XP_023574687.1">
    <property type="nucleotide sequence ID" value="XM_023718919.1"/>
</dbReference>
<dbReference type="Pfam" id="PF05461">
    <property type="entry name" value="ApoL"/>
    <property type="match status" value="1"/>
</dbReference>
<dbReference type="InterPro" id="IPR008405">
    <property type="entry name" value="ApoL"/>
</dbReference>
<feature type="coiled-coil region" evidence="2">
    <location>
        <begin position="306"/>
        <end position="347"/>
    </location>
</feature>
<dbReference type="GO" id="GO:0005576">
    <property type="term" value="C:extracellular region"/>
    <property type="evidence" value="ECO:0007669"/>
    <property type="project" value="InterPro"/>
</dbReference>
<dbReference type="AlphaFoldDB" id="A0A6P6ERF2"/>
<dbReference type="RefSeq" id="XP_023574685.1">
    <property type="nucleotide sequence ID" value="XM_023718917.1"/>
</dbReference>
<dbReference type="PANTHER" id="PTHR14096">
    <property type="entry name" value="APOLIPOPROTEIN L"/>
    <property type="match status" value="1"/>
</dbReference>
<evidence type="ECO:0000256" key="1">
    <source>
        <dbReference type="ARBA" id="ARBA00010090"/>
    </source>
</evidence>
<keyword evidence="2" id="KW-0175">Coiled coil</keyword>
<sequence length="363" mass="38641">MLRGTAADVMGTAGSKDCVPATDRDRFVKAVLKCMLDTLSSADLHQLLTEGAAWKMLVETTHLTRKEANAVRKALIETTEFEARERFLNAFPHVKKELEESIAKLYALAKKVDKVHKDCTITKVVASSSSAISSILNILGMALAPVTAGGSLVLSATGLGLGAAAAVTGVSARIVDHSYKSSVKAKAKCVLSSRVDPVEEVVQGVAQAMPNVVSATTKCMQAFQGIEKIIYAMKVGVSHPQLLANAKPLMNAGKISLQYGKQLPKALGGTTVAMSNVAWITGAATAGVVLLLDVYSLVQDSVHLHRGAKTESATELRQQAQDLERKLEELTQVHETLQQDLSGALLKQCRAQGKGTFQIPGQR</sequence>
<dbReference type="OrthoDB" id="6363454at2759"/>